<dbReference type="CDD" id="cd03185">
    <property type="entry name" value="GST_C_Tau"/>
    <property type="match status" value="1"/>
</dbReference>
<dbReference type="PANTHER" id="PTHR11260:SF615">
    <property type="entry name" value="GLUTATHIONE S-TRANSFERASE U17"/>
    <property type="match status" value="1"/>
</dbReference>
<dbReference type="AlphaFoldDB" id="A0AAV3P0B8"/>
<evidence type="ECO:0000259" key="6">
    <source>
        <dbReference type="PROSITE" id="PS50405"/>
    </source>
</evidence>
<comment type="catalytic activity">
    <reaction evidence="5">
        <text>RX + glutathione = an S-substituted glutathione + a halide anion + H(+)</text>
        <dbReference type="Rhea" id="RHEA:16437"/>
        <dbReference type="ChEBI" id="CHEBI:15378"/>
        <dbReference type="ChEBI" id="CHEBI:16042"/>
        <dbReference type="ChEBI" id="CHEBI:17792"/>
        <dbReference type="ChEBI" id="CHEBI:57925"/>
        <dbReference type="ChEBI" id="CHEBI:90779"/>
        <dbReference type="EC" id="2.5.1.18"/>
    </reaction>
</comment>
<dbReference type="GO" id="GO:0004364">
    <property type="term" value="F:glutathione transferase activity"/>
    <property type="evidence" value="ECO:0007669"/>
    <property type="project" value="UniProtKB-EC"/>
</dbReference>
<dbReference type="FunFam" id="1.20.1050.10:FF:000016">
    <property type="entry name" value="Glutathione S-transferase U9"/>
    <property type="match status" value="1"/>
</dbReference>
<dbReference type="InterPro" id="IPR010987">
    <property type="entry name" value="Glutathione-S-Trfase_C-like"/>
</dbReference>
<name>A0AAV3P0B8_LITER</name>
<dbReference type="Pfam" id="PF00043">
    <property type="entry name" value="GST_C"/>
    <property type="match status" value="1"/>
</dbReference>
<dbReference type="GO" id="GO:0005737">
    <property type="term" value="C:cytoplasm"/>
    <property type="evidence" value="ECO:0007669"/>
    <property type="project" value="TreeGrafter"/>
</dbReference>
<feature type="domain" description="GST C-terminal" evidence="6">
    <location>
        <begin position="56"/>
        <end position="191"/>
    </location>
</feature>
<evidence type="ECO:0000256" key="2">
    <source>
        <dbReference type="ARBA" id="ARBA00022575"/>
    </source>
</evidence>
<evidence type="ECO:0000313" key="7">
    <source>
        <dbReference type="EMBL" id="GAA0145109.1"/>
    </source>
</evidence>
<sequence length="191" mass="21413">MLCNSSIQMKSDQKEIKRVQKVSLARTAGIQDNTFIISNTSMRFGVMDVPSLLPSHSYDRSQARFWTAYIDDKLFPVMNELSAATKEEEVKAVVSKMLEGLILLDGAFVMCSKGKAYFNGDSIGYLDIALGCELGCLKVIDGMTDMKLLDETKVPNIVGWAEKFCQDPAVKDVISGVDRLWEFYKLYLARK</sequence>
<dbReference type="EMBL" id="BAABME010016239">
    <property type="protein sequence ID" value="GAA0145109.1"/>
    <property type="molecule type" value="Genomic_DNA"/>
</dbReference>
<dbReference type="GO" id="GO:0006749">
    <property type="term" value="P:glutathione metabolic process"/>
    <property type="evidence" value="ECO:0007669"/>
    <property type="project" value="InterPro"/>
</dbReference>
<organism evidence="7 8">
    <name type="scientific">Lithospermum erythrorhizon</name>
    <name type="common">Purple gromwell</name>
    <name type="synonym">Lithospermum officinale var. erythrorhizon</name>
    <dbReference type="NCBI Taxonomy" id="34254"/>
    <lineage>
        <taxon>Eukaryota</taxon>
        <taxon>Viridiplantae</taxon>
        <taxon>Streptophyta</taxon>
        <taxon>Embryophyta</taxon>
        <taxon>Tracheophyta</taxon>
        <taxon>Spermatophyta</taxon>
        <taxon>Magnoliopsida</taxon>
        <taxon>eudicotyledons</taxon>
        <taxon>Gunneridae</taxon>
        <taxon>Pentapetalae</taxon>
        <taxon>asterids</taxon>
        <taxon>lamiids</taxon>
        <taxon>Boraginales</taxon>
        <taxon>Boraginaceae</taxon>
        <taxon>Boraginoideae</taxon>
        <taxon>Lithospermeae</taxon>
        <taxon>Lithospermum</taxon>
    </lineage>
</organism>
<evidence type="ECO:0000256" key="4">
    <source>
        <dbReference type="ARBA" id="ARBA00025743"/>
    </source>
</evidence>
<dbReference type="Gene3D" id="1.20.1050.10">
    <property type="match status" value="1"/>
</dbReference>
<comment type="similarity">
    <text evidence="4">Belongs to the GST superfamily. Tau family.</text>
</comment>
<dbReference type="InterPro" id="IPR004046">
    <property type="entry name" value="GST_C"/>
</dbReference>
<dbReference type="PANTHER" id="PTHR11260">
    <property type="entry name" value="GLUTATHIONE S-TRANSFERASE, GST, SUPERFAMILY, GST DOMAIN CONTAINING"/>
    <property type="match status" value="1"/>
</dbReference>
<dbReference type="PROSITE" id="PS50405">
    <property type="entry name" value="GST_CTER"/>
    <property type="match status" value="1"/>
</dbReference>
<dbReference type="InterPro" id="IPR045073">
    <property type="entry name" value="Omega/Tau-like"/>
</dbReference>
<comment type="caution">
    <text evidence="7">The sequence shown here is derived from an EMBL/GenBank/DDBJ whole genome shotgun (WGS) entry which is preliminary data.</text>
</comment>
<protein>
    <recommendedName>
        <fullName evidence="1">glutathione transferase</fullName>
        <ecNumber evidence="1">2.5.1.18</ecNumber>
    </recommendedName>
</protein>
<keyword evidence="3 7" id="KW-0808">Transferase</keyword>
<evidence type="ECO:0000256" key="1">
    <source>
        <dbReference type="ARBA" id="ARBA00012452"/>
    </source>
</evidence>
<dbReference type="InterPro" id="IPR036282">
    <property type="entry name" value="Glutathione-S-Trfase_C_sf"/>
</dbReference>
<evidence type="ECO:0000313" key="8">
    <source>
        <dbReference type="Proteomes" id="UP001454036"/>
    </source>
</evidence>
<gene>
    <name evidence="7" type="ORF">LIER_36075</name>
</gene>
<dbReference type="Proteomes" id="UP001454036">
    <property type="component" value="Unassembled WGS sequence"/>
</dbReference>
<evidence type="ECO:0000256" key="3">
    <source>
        <dbReference type="ARBA" id="ARBA00022679"/>
    </source>
</evidence>
<evidence type="ECO:0000256" key="5">
    <source>
        <dbReference type="ARBA" id="ARBA00047960"/>
    </source>
</evidence>
<keyword evidence="2" id="KW-0216">Detoxification</keyword>
<dbReference type="InterPro" id="IPR045074">
    <property type="entry name" value="GST_C_Tau"/>
</dbReference>
<accession>A0AAV3P0B8</accession>
<dbReference type="SUPFAM" id="SSF47616">
    <property type="entry name" value="GST C-terminal domain-like"/>
    <property type="match status" value="1"/>
</dbReference>
<keyword evidence="8" id="KW-1185">Reference proteome</keyword>
<proteinExistence type="inferred from homology"/>
<reference evidence="7 8" key="1">
    <citation type="submission" date="2024-01" db="EMBL/GenBank/DDBJ databases">
        <title>The complete chloroplast genome sequence of Lithospermum erythrorhizon: insights into the phylogenetic relationship among Boraginaceae species and the maternal lineages of purple gromwells.</title>
        <authorList>
            <person name="Okada T."/>
            <person name="Watanabe K."/>
        </authorList>
    </citation>
    <scope>NUCLEOTIDE SEQUENCE [LARGE SCALE GENOMIC DNA]</scope>
</reference>
<dbReference type="EC" id="2.5.1.18" evidence="1"/>
<dbReference type="GO" id="GO:0009407">
    <property type="term" value="P:toxin catabolic process"/>
    <property type="evidence" value="ECO:0007669"/>
    <property type="project" value="UniProtKB-ARBA"/>
</dbReference>